<accession>A0A1W2BD85</accession>
<dbReference type="GO" id="GO:0003700">
    <property type="term" value="F:DNA-binding transcription factor activity"/>
    <property type="evidence" value="ECO:0007669"/>
    <property type="project" value="InterPro"/>
</dbReference>
<keyword evidence="3" id="KW-1185">Reference proteome</keyword>
<dbReference type="PROSITE" id="PS50931">
    <property type="entry name" value="HTH_LYSR"/>
    <property type="match status" value="1"/>
</dbReference>
<dbReference type="InterPro" id="IPR036390">
    <property type="entry name" value="WH_DNA-bd_sf"/>
</dbReference>
<sequence>MNLKINPAKINFVTLRLFCAVARTGCITKGAEDCNLALSAASRRISEFEKTLGIGLFDECKDYSTHRGLGTS</sequence>
<protein>
    <submittedName>
        <fullName evidence="2">Regulatory helix-turn-helix protein, lysR family</fullName>
    </submittedName>
</protein>
<evidence type="ECO:0000313" key="2">
    <source>
        <dbReference type="EMBL" id="SMC70781.1"/>
    </source>
</evidence>
<gene>
    <name evidence="2" type="ORF">SAMN06296008_11272</name>
</gene>
<dbReference type="Pfam" id="PF00126">
    <property type="entry name" value="HTH_1"/>
    <property type="match status" value="1"/>
</dbReference>
<dbReference type="GO" id="GO:0005829">
    <property type="term" value="C:cytosol"/>
    <property type="evidence" value="ECO:0007669"/>
    <property type="project" value="TreeGrafter"/>
</dbReference>
<dbReference type="EMBL" id="FWXJ01000012">
    <property type="protein sequence ID" value="SMC70781.1"/>
    <property type="molecule type" value="Genomic_DNA"/>
</dbReference>
<name>A0A1W2BD85_9BURK</name>
<dbReference type="InterPro" id="IPR050950">
    <property type="entry name" value="HTH-type_LysR_regulators"/>
</dbReference>
<dbReference type="AlphaFoldDB" id="A0A1W2BD85"/>
<dbReference type="SUPFAM" id="SSF46785">
    <property type="entry name" value="Winged helix' DNA-binding domain"/>
    <property type="match status" value="1"/>
</dbReference>
<evidence type="ECO:0000313" key="3">
    <source>
        <dbReference type="Proteomes" id="UP000192708"/>
    </source>
</evidence>
<dbReference type="Proteomes" id="UP000192708">
    <property type="component" value="Unassembled WGS sequence"/>
</dbReference>
<dbReference type="InterPro" id="IPR000847">
    <property type="entry name" value="LysR_HTH_N"/>
</dbReference>
<evidence type="ECO:0000259" key="1">
    <source>
        <dbReference type="PROSITE" id="PS50931"/>
    </source>
</evidence>
<feature type="domain" description="HTH lysR-type" evidence="1">
    <location>
        <begin position="15"/>
        <end position="58"/>
    </location>
</feature>
<organism evidence="2 3">
    <name type="scientific">Polynucleobacter kasalickyi</name>
    <dbReference type="NCBI Taxonomy" id="1938817"/>
    <lineage>
        <taxon>Bacteria</taxon>
        <taxon>Pseudomonadati</taxon>
        <taxon>Pseudomonadota</taxon>
        <taxon>Betaproteobacteria</taxon>
        <taxon>Burkholderiales</taxon>
        <taxon>Burkholderiaceae</taxon>
        <taxon>Polynucleobacter</taxon>
    </lineage>
</organism>
<dbReference type="STRING" id="1938817.SAMN06296008_11272"/>
<reference evidence="2 3" key="1">
    <citation type="submission" date="2017-04" db="EMBL/GenBank/DDBJ databases">
        <authorList>
            <person name="Afonso C.L."/>
            <person name="Miller P.J."/>
            <person name="Scott M.A."/>
            <person name="Spackman E."/>
            <person name="Goraichik I."/>
            <person name="Dimitrov K.M."/>
            <person name="Suarez D.L."/>
            <person name="Swayne D.E."/>
        </authorList>
    </citation>
    <scope>NUCLEOTIDE SEQUENCE [LARGE SCALE GENOMIC DNA]</scope>
    <source>
        <strain evidence="2 3">VK13</strain>
    </source>
</reference>
<dbReference type="PANTHER" id="PTHR30419">
    <property type="entry name" value="HTH-TYPE TRANSCRIPTIONAL REGULATOR YBHD"/>
    <property type="match status" value="1"/>
</dbReference>
<dbReference type="Gene3D" id="1.10.10.10">
    <property type="entry name" value="Winged helix-like DNA-binding domain superfamily/Winged helix DNA-binding domain"/>
    <property type="match status" value="1"/>
</dbReference>
<proteinExistence type="predicted"/>
<dbReference type="InterPro" id="IPR036388">
    <property type="entry name" value="WH-like_DNA-bd_sf"/>
</dbReference>